<name>A0A1R1JXH2_ALCXX</name>
<dbReference type="GO" id="GO:0008478">
    <property type="term" value="F:pyridoxal kinase activity"/>
    <property type="evidence" value="ECO:0007669"/>
    <property type="project" value="UniProtKB-EC"/>
</dbReference>
<dbReference type="GO" id="GO:0005829">
    <property type="term" value="C:cytosol"/>
    <property type="evidence" value="ECO:0007669"/>
    <property type="project" value="TreeGrafter"/>
</dbReference>
<dbReference type="InterPro" id="IPR004625">
    <property type="entry name" value="PyrdxlKinase"/>
</dbReference>
<keyword evidence="2" id="KW-0808">Transferase</keyword>
<evidence type="ECO:0000256" key="5">
    <source>
        <dbReference type="ARBA" id="ARBA00022840"/>
    </source>
</evidence>
<dbReference type="AlphaFoldDB" id="A0A1R1JXH2"/>
<evidence type="ECO:0000256" key="3">
    <source>
        <dbReference type="ARBA" id="ARBA00022741"/>
    </source>
</evidence>
<keyword evidence="5" id="KW-0067">ATP-binding</keyword>
<keyword evidence="3" id="KW-0547">Nucleotide-binding</keyword>
<evidence type="ECO:0000256" key="2">
    <source>
        <dbReference type="ARBA" id="ARBA00022679"/>
    </source>
</evidence>
<dbReference type="Proteomes" id="UP000187251">
    <property type="component" value="Unassembled WGS sequence"/>
</dbReference>
<dbReference type="EMBL" id="MJMN01000004">
    <property type="protein sequence ID" value="OMG91288.1"/>
    <property type="molecule type" value="Genomic_DNA"/>
</dbReference>
<dbReference type="GO" id="GO:0005524">
    <property type="term" value="F:ATP binding"/>
    <property type="evidence" value="ECO:0007669"/>
    <property type="project" value="UniProtKB-KW"/>
</dbReference>
<evidence type="ECO:0000259" key="6">
    <source>
        <dbReference type="Pfam" id="PF08543"/>
    </source>
</evidence>
<dbReference type="NCBIfam" id="TIGR00687">
    <property type="entry name" value="pyridox_kin"/>
    <property type="match status" value="1"/>
</dbReference>
<dbReference type="InterPro" id="IPR013749">
    <property type="entry name" value="PM/HMP-P_kinase-1"/>
</dbReference>
<comment type="caution">
    <text evidence="7">The sequence shown here is derived from an EMBL/GenBank/DDBJ whole genome shotgun (WGS) entry which is preliminary data.</text>
</comment>
<dbReference type="CDD" id="cd01173">
    <property type="entry name" value="pyridoxal_pyridoxamine_kinase"/>
    <property type="match status" value="1"/>
</dbReference>
<dbReference type="NCBIfam" id="NF006034">
    <property type="entry name" value="PRK08176.1"/>
    <property type="match status" value="1"/>
</dbReference>
<proteinExistence type="predicted"/>
<dbReference type="GO" id="GO:0009443">
    <property type="term" value="P:pyridoxal 5'-phosphate salvage"/>
    <property type="evidence" value="ECO:0007669"/>
    <property type="project" value="InterPro"/>
</dbReference>
<dbReference type="OrthoDB" id="9800808at2"/>
<dbReference type="PANTHER" id="PTHR10534:SF15">
    <property type="entry name" value="PYRIDOXINE_PYRIDOXAL_PYRIDOXAMINE KINASE"/>
    <property type="match status" value="1"/>
</dbReference>
<organism evidence="7 8">
    <name type="scientific">Alcaligenes xylosoxydans xylosoxydans</name>
    <name type="common">Achromobacter xylosoxidans</name>
    <dbReference type="NCBI Taxonomy" id="85698"/>
    <lineage>
        <taxon>Bacteria</taxon>
        <taxon>Pseudomonadati</taxon>
        <taxon>Pseudomonadota</taxon>
        <taxon>Betaproteobacteria</taxon>
        <taxon>Burkholderiales</taxon>
        <taxon>Alcaligenaceae</taxon>
        <taxon>Achromobacter</taxon>
    </lineage>
</organism>
<dbReference type="SUPFAM" id="SSF53613">
    <property type="entry name" value="Ribokinase-like"/>
    <property type="match status" value="1"/>
</dbReference>
<dbReference type="InterPro" id="IPR029056">
    <property type="entry name" value="Ribokinase-like"/>
</dbReference>
<dbReference type="PANTHER" id="PTHR10534">
    <property type="entry name" value="PYRIDOXAL KINASE"/>
    <property type="match status" value="1"/>
</dbReference>
<dbReference type="GO" id="GO:0008902">
    <property type="term" value="F:hydroxymethylpyrimidine kinase activity"/>
    <property type="evidence" value="ECO:0007669"/>
    <property type="project" value="TreeGrafter"/>
</dbReference>
<dbReference type="Gene3D" id="3.40.1190.20">
    <property type="match status" value="1"/>
</dbReference>
<evidence type="ECO:0000313" key="7">
    <source>
        <dbReference type="EMBL" id="OMG91288.1"/>
    </source>
</evidence>
<reference evidence="7 8" key="1">
    <citation type="submission" date="2016-09" db="EMBL/GenBank/DDBJ databases">
        <title>Phylogenomics of Achromobacter.</title>
        <authorList>
            <person name="Jeukens J."/>
            <person name="Freschi L."/>
            <person name="Vincent A.T."/>
            <person name="Emond-Rheault J.-G."/>
            <person name="Kukavica-Ibrulj I."/>
            <person name="Charette S.J."/>
            <person name="Levesque R.C."/>
        </authorList>
    </citation>
    <scope>NUCLEOTIDE SEQUENCE [LARGE SCALE GENOMIC DNA]</scope>
    <source>
        <strain evidence="7 8">AUS488</strain>
    </source>
</reference>
<evidence type="ECO:0000256" key="1">
    <source>
        <dbReference type="ARBA" id="ARBA00012104"/>
    </source>
</evidence>
<dbReference type="RefSeq" id="WP_076409777.1">
    <property type="nucleotide sequence ID" value="NZ_AP028040.1"/>
</dbReference>
<evidence type="ECO:0000256" key="4">
    <source>
        <dbReference type="ARBA" id="ARBA00022777"/>
    </source>
</evidence>
<feature type="domain" description="Pyridoxamine kinase/Phosphomethylpyrimidine kinase" evidence="6">
    <location>
        <begin position="124"/>
        <end position="280"/>
    </location>
</feature>
<accession>A0A1R1JXH2</accession>
<dbReference type="EC" id="2.7.1.35" evidence="1"/>
<evidence type="ECO:0000313" key="8">
    <source>
        <dbReference type="Proteomes" id="UP000187251"/>
    </source>
</evidence>
<keyword evidence="4 7" id="KW-0418">Kinase</keyword>
<sequence>MTAIPAAPTPGAAPLPAVTARVDVVSIQSQVVYGCVGNNAAMPIFRQAGLRAVALPTVILSNTPHYPTLHGGAVPLDWFQGLLRGLDERGVTAVARVVVCGYLGQPGQADLLADWLRGLRATRPELRVHIDPVMGDRNDGLYVDAGLVAQYRRKLVPHAHGMTPNHFELEQMVGRPLASIDEVAAAARELIAEGPEWIVVTSAAPQTAAPGTLQLAVVTRDDCVVLSHPEIAIPPSVHGTGDVFMAAITTRLLAGDALEDAARDAAAAVTGALARTRDLGWEELAVEG</sequence>
<protein>
    <recommendedName>
        <fullName evidence="1">pyridoxal kinase</fullName>
        <ecNumber evidence="1">2.7.1.35</ecNumber>
    </recommendedName>
</protein>
<dbReference type="Pfam" id="PF08543">
    <property type="entry name" value="Phos_pyr_kin"/>
    <property type="match status" value="1"/>
</dbReference>
<gene>
    <name evidence="7" type="ORF">BIZ92_19830</name>
</gene>